<comment type="PTM">
    <text evidence="12">Phosphorylated.</text>
</comment>
<feature type="compositionally biased region" description="Basic and acidic residues" evidence="13">
    <location>
        <begin position="240"/>
        <end position="252"/>
    </location>
</feature>
<evidence type="ECO:0000259" key="15">
    <source>
        <dbReference type="Pfam" id="PF00511"/>
    </source>
</evidence>
<dbReference type="GO" id="GO:0006351">
    <property type="term" value="P:DNA-templated transcription"/>
    <property type="evidence" value="ECO:0007669"/>
    <property type="project" value="UniProtKB-UniRule"/>
</dbReference>
<feature type="compositionally biased region" description="Low complexity" evidence="13">
    <location>
        <begin position="195"/>
        <end position="211"/>
    </location>
</feature>
<dbReference type="GO" id="GO:0003677">
    <property type="term" value="F:DNA binding"/>
    <property type="evidence" value="ECO:0007669"/>
    <property type="project" value="UniProtKB-UniRule"/>
</dbReference>
<dbReference type="GO" id="GO:0006260">
    <property type="term" value="P:DNA replication"/>
    <property type="evidence" value="ECO:0007669"/>
    <property type="project" value="UniProtKB-KW"/>
</dbReference>
<comment type="subunit">
    <text evidence="12">Binds DNA as homodimer. Interacts with protein E1; this interaction greatly increases E1 DNA-binding activity. Interacts with protein L1; this interaction enhances E2-dependent replication and transcription activation. Interacts with protein L2; this interaction inhibits E2 transcriptional activity but not DNA replication function E2. Interacts with protein E7; this interaction inhibits E7 oncogenic activity. Interacts with host TAF1; this interaction modulates E2-dependent transcriptional regulation. Interacts with host BRD4; this interaction mediates E2 transcriptional activation function. Additionally, the interaction with host BRD4 on mitotic chromosomes mediates tethering of the viral genome. Interacts with host TOPBP1; this interaction is required for optimal viral DNA replication.</text>
</comment>
<name>A0A6C0T8C2_9PAPI</name>
<keyword evidence="12" id="KW-0832">Ubl conjugation</keyword>
<dbReference type="Proteomes" id="UP001237300">
    <property type="component" value="Segment"/>
</dbReference>
<dbReference type="GO" id="GO:0042025">
    <property type="term" value="C:host cell nucleus"/>
    <property type="evidence" value="ECO:0007669"/>
    <property type="project" value="UniProtKB-SubCell"/>
</dbReference>
<protein>
    <recommendedName>
        <fullName evidence="12">Regulatory protein E2</fullName>
    </recommendedName>
</protein>
<dbReference type="InterPro" id="IPR033668">
    <property type="entry name" value="Reg_prot_E2"/>
</dbReference>
<feature type="cross-link" description="Glycyl lysine isopeptide (Lys-Gly) (interchain with G-Cter in SUMO)" evidence="12">
    <location>
        <position position="299"/>
    </location>
</feature>
<comment type="caution">
    <text evidence="12">Lacks conserved residue(s) required for the propagation of feature annotation.</text>
</comment>
<dbReference type="Pfam" id="PF00511">
    <property type="entry name" value="PPV_E2_C"/>
    <property type="match status" value="1"/>
</dbReference>
<dbReference type="InterPro" id="IPR001866">
    <property type="entry name" value="PPV_E2_N"/>
</dbReference>
<evidence type="ECO:0000256" key="2">
    <source>
        <dbReference type="ARBA" id="ARBA00007794"/>
    </source>
</evidence>
<organism evidence="16">
    <name type="scientific">Callithrix penicillata papillomavirus type 1</name>
    <dbReference type="NCBI Taxonomy" id="2704503"/>
    <lineage>
        <taxon>Viruses</taxon>
        <taxon>Monodnaviria</taxon>
        <taxon>Shotokuvirae</taxon>
        <taxon>Cossaviricota</taxon>
        <taxon>Papovaviricetes</taxon>
        <taxon>Zurhausenvirales</taxon>
        <taxon>Papillomaviridae</taxon>
        <taxon>primate papillomaviruses</taxon>
    </lineage>
</organism>
<dbReference type="InterPro" id="IPR042503">
    <property type="entry name" value="Regulatory_protein_E2_N_1"/>
</dbReference>
<comment type="PTM">
    <text evidence="12">Sumoylation plays a regulatory role in E2 transcriptional activity.</text>
</comment>
<dbReference type="InterPro" id="IPR012677">
    <property type="entry name" value="Nucleotide-bd_a/b_plait_sf"/>
</dbReference>
<dbReference type="InterPro" id="IPR035975">
    <property type="entry name" value="E2/EBNA1_C_sf"/>
</dbReference>
<keyword evidence="3 12" id="KW-0678">Repressor</keyword>
<feature type="compositionally biased region" description="Basic and acidic residues" evidence="13">
    <location>
        <begin position="212"/>
        <end position="224"/>
    </location>
</feature>
<keyword evidence="8 12" id="KW-0805">Transcription regulation</keyword>
<keyword evidence="11 12" id="KW-0804">Transcription</keyword>
<evidence type="ECO:0000256" key="9">
    <source>
        <dbReference type="ARBA" id="ARBA00023125"/>
    </source>
</evidence>
<comment type="subcellular location">
    <subcellularLocation>
        <location evidence="1 12">Host nucleus</location>
    </subcellularLocation>
</comment>
<evidence type="ECO:0000256" key="4">
    <source>
        <dbReference type="ARBA" id="ARBA00022518"/>
    </source>
</evidence>
<sequence>MEKLTERFDSIQEELLAIYERGETDLSDLIKYWDLIRQENLIMYYARQRGLSRIGMQHLPALRVSEVKAKQAIHMKLVLTSLQQSQFGDEPWTLPEVSQELYDTNPPQTLKKSGRTITVTYDNDPEKEFPYTLWKYIYYQDEGGEWHKTTGHSSHLGLYYVDNEGFENYYENFQEDANRYSTTGHWEVHDKTRAVSTSVSRPNSPSSSDNTRPAKKDTRPRTNEEESPPAKRPRLGRGQGESRSRTGTRAEADSSTTEGPGFPSPGEVGSRTTTVGGRYRSRLARLQAEARDPPLIILKGGANTMKCWRNRAKHKYRHLYTYMTSVFQWLAEGQHPGLLGGRMLISFDSEQQQHSFLKTVQLPKGVTYALGSLESL</sequence>
<feature type="domain" description="Papillomavirus E2 N-terminal" evidence="14">
    <location>
        <begin position="1"/>
        <end position="198"/>
    </location>
</feature>
<reference evidence="16" key="1">
    <citation type="submission" date="2019-10" db="EMBL/GenBank/DDBJ databases">
        <title>The Characterization of Two Novel Neotropical Primate Papillomaviruses Support the Ancient Intrahost Viral Diversity Model.</title>
        <authorList>
            <person name="D'arc M."/>
            <person name="Moreira F.R.R."/>
            <person name="Dias C.A."/>
            <person name="Souza A.R."/>
            <person name="Soares M.A."/>
            <person name="Tavares M."/>
            <person name="Santos A.F.A."/>
        </authorList>
    </citation>
    <scope>NUCLEOTIDE SEQUENCE</scope>
</reference>
<feature type="domain" description="Papillomavirus E2 C-terminal" evidence="15">
    <location>
        <begin position="294"/>
        <end position="373"/>
    </location>
</feature>
<evidence type="ECO:0000256" key="10">
    <source>
        <dbReference type="ARBA" id="ARBA00023159"/>
    </source>
</evidence>
<keyword evidence="12" id="KW-1017">Isopeptide bond</keyword>
<accession>A0A6C0T8C2</accession>
<dbReference type="Pfam" id="PF00508">
    <property type="entry name" value="PPV_E2_N"/>
    <property type="match status" value="1"/>
</dbReference>
<comment type="similarity">
    <text evidence="12">Belongs to the papillomaviridae E2 protein family.</text>
</comment>
<dbReference type="GO" id="GO:0000166">
    <property type="term" value="F:nucleotide binding"/>
    <property type="evidence" value="ECO:0007669"/>
    <property type="project" value="UniProtKB-UniRule"/>
</dbReference>
<evidence type="ECO:0000256" key="3">
    <source>
        <dbReference type="ARBA" id="ARBA00022491"/>
    </source>
</evidence>
<evidence type="ECO:0000259" key="14">
    <source>
        <dbReference type="Pfam" id="PF00508"/>
    </source>
</evidence>
<dbReference type="SUPFAM" id="SSF54957">
    <property type="entry name" value="Viral DNA-binding domain"/>
    <property type="match status" value="1"/>
</dbReference>
<feature type="region of interest" description="DNA-binding domain" evidence="12">
    <location>
        <begin position="292"/>
        <end position="376"/>
    </location>
</feature>
<evidence type="ECO:0000256" key="11">
    <source>
        <dbReference type="ARBA" id="ARBA00023163"/>
    </source>
</evidence>
<keyword evidence="5 12" id="KW-0597">Phosphoprotein</keyword>
<keyword evidence="6 12" id="KW-1048">Host nucleus</keyword>
<dbReference type="Gene3D" id="2.170.200.10">
    <property type="entry name" value="Papillomavirus E2 early protein domain"/>
    <property type="match status" value="1"/>
</dbReference>
<comment type="function">
    <text evidence="12">Plays a role in the initiation of viral DNA replication. A dimer of E2 interacts with a dimer of E1 in order to improve specificity of E1 DNA binding activity. Once the complex recognizes and binds DNA at specific sites, the E2 dimer is removed from DNA. E2 also regulates viral transcription through binding to the E2RE response element (5'-ACCNNNNNNGGT-3') present in multiple copies in the regulatory regions of the viral genome. Activates or represses transcription depending on E2RE's position with regards to proximal promoter elements including the TATA-box. Repression occurs by sterically hindering the assembly of the transcription initiation complex.</text>
</comment>
<evidence type="ECO:0000256" key="1">
    <source>
        <dbReference type="ARBA" id="ARBA00004147"/>
    </source>
</evidence>
<keyword evidence="7 12" id="KW-0235">DNA replication</keyword>
<keyword evidence="10 12" id="KW-0010">Activator</keyword>
<keyword evidence="9 12" id="KW-0238">DNA-binding</keyword>
<gene>
    <name evidence="12 16" type="primary">E2</name>
</gene>
<dbReference type="InterPro" id="IPR042504">
    <property type="entry name" value="Regulatory_protein_E2_N_2"/>
</dbReference>
<evidence type="ECO:0000256" key="13">
    <source>
        <dbReference type="SAM" id="MobiDB-lite"/>
    </source>
</evidence>
<dbReference type="InterPro" id="IPR036050">
    <property type="entry name" value="Regulatory_protein_E2_N"/>
</dbReference>
<evidence type="ECO:0000256" key="8">
    <source>
        <dbReference type="ARBA" id="ARBA00023015"/>
    </source>
</evidence>
<dbReference type="SUPFAM" id="SSF51332">
    <property type="entry name" value="E2 regulatory, transactivation domain"/>
    <property type="match status" value="1"/>
</dbReference>
<evidence type="ECO:0000256" key="6">
    <source>
        <dbReference type="ARBA" id="ARBA00022562"/>
    </source>
</evidence>
<proteinExistence type="inferred from homology"/>
<keyword evidence="4 12" id="KW-0244">Early protein</keyword>
<dbReference type="GO" id="GO:0039693">
    <property type="term" value="P:viral DNA genome replication"/>
    <property type="evidence" value="ECO:0007669"/>
    <property type="project" value="UniProtKB-UniRule"/>
</dbReference>
<dbReference type="GO" id="GO:0003700">
    <property type="term" value="F:DNA-binding transcription factor activity"/>
    <property type="evidence" value="ECO:0007669"/>
    <property type="project" value="UniProtKB-UniRule"/>
</dbReference>
<evidence type="ECO:0000313" key="16">
    <source>
        <dbReference type="EMBL" id="QIA98989.1"/>
    </source>
</evidence>
<feature type="region of interest" description="Disordered" evidence="13">
    <location>
        <begin position="192"/>
        <end position="274"/>
    </location>
</feature>
<dbReference type="EMBL" id="MN535763">
    <property type="protein sequence ID" value="QIA98989.1"/>
    <property type="molecule type" value="Genomic_DNA"/>
</dbReference>
<evidence type="ECO:0000256" key="7">
    <source>
        <dbReference type="ARBA" id="ARBA00022705"/>
    </source>
</evidence>
<evidence type="ECO:0000256" key="12">
    <source>
        <dbReference type="HAMAP-Rule" id="MF_04001"/>
    </source>
</evidence>
<evidence type="ECO:0000256" key="5">
    <source>
        <dbReference type="ARBA" id="ARBA00022553"/>
    </source>
</evidence>
<dbReference type="Gene3D" id="1.10.287.30">
    <property type="entry name" value="E2 (early) protein, N terminal domain, subdomain 1"/>
    <property type="match status" value="1"/>
</dbReference>
<dbReference type="HAMAP" id="MF_04001">
    <property type="entry name" value="PPV_E2"/>
    <property type="match status" value="1"/>
</dbReference>
<dbReference type="Gene3D" id="3.30.70.330">
    <property type="match status" value="1"/>
</dbReference>
<dbReference type="InterPro" id="IPR000427">
    <property type="entry name" value="Papillomavirus_E2_C"/>
</dbReference>
<comment type="similarity">
    <text evidence="2">Belongs to the papillomaviridae E8^E2C protein family.</text>
</comment>
<dbReference type="GO" id="GO:0006275">
    <property type="term" value="P:regulation of DNA replication"/>
    <property type="evidence" value="ECO:0007669"/>
    <property type="project" value="UniProtKB-UniRule"/>
</dbReference>